<name>A0A9R1X1X0_LACSA</name>
<dbReference type="AlphaFoldDB" id="A0A9R1X1X0"/>
<keyword evidence="2" id="KW-1185">Reference proteome</keyword>
<organism evidence="1 2">
    <name type="scientific">Lactuca sativa</name>
    <name type="common">Garden lettuce</name>
    <dbReference type="NCBI Taxonomy" id="4236"/>
    <lineage>
        <taxon>Eukaryota</taxon>
        <taxon>Viridiplantae</taxon>
        <taxon>Streptophyta</taxon>
        <taxon>Embryophyta</taxon>
        <taxon>Tracheophyta</taxon>
        <taxon>Spermatophyta</taxon>
        <taxon>Magnoliopsida</taxon>
        <taxon>eudicotyledons</taxon>
        <taxon>Gunneridae</taxon>
        <taxon>Pentapetalae</taxon>
        <taxon>asterids</taxon>
        <taxon>campanulids</taxon>
        <taxon>Asterales</taxon>
        <taxon>Asteraceae</taxon>
        <taxon>Cichorioideae</taxon>
        <taxon>Cichorieae</taxon>
        <taxon>Lactucinae</taxon>
        <taxon>Lactuca</taxon>
    </lineage>
</organism>
<dbReference type="EMBL" id="NBSK02000007">
    <property type="protein sequence ID" value="KAJ0197545.1"/>
    <property type="molecule type" value="Genomic_DNA"/>
</dbReference>
<gene>
    <name evidence="1" type="ORF">LSAT_V11C700349170</name>
</gene>
<comment type="caution">
    <text evidence="1">The sequence shown here is derived from an EMBL/GenBank/DDBJ whole genome shotgun (WGS) entry which is preliminary data.</text>
</comment>
<proteinExistence type="predicted"/>
<sequence length="187" mass="21678">MLENGFDSAINEAKEIAENIGVEPKFPIKREMLSDEAYKGEHPWTAIQIMEFAKEMDIISPRALKINGPALQPDIHFPKGLTLISNELDYADFIAIVYEYGVILPMYVDHFGNTNMQEWLEEHKEEVVDNIVEEVLDGAGVAIWMMRMKMKMKMRMRMKIRMTMGLGDMDVDEDEDNHSSPYFIKKR</sequence>
<evidence type="ECO:0000313" key="2">
    <source>
        <dbReference type="Proteomes" id="UP000235145"/>
    </source>
</evidence>
<accession>A0A9R1X1X0</accession>
<evidence type="ECO:0000313" key="1">
    <source>
        <dbReference type="EMBL" id="KAJ0197545.1"/>
    </source>
</evidence>
<protein>
    <submittedName>
        <fullName evidence="1">Uncharacterized protein</fullName>
    </submittedName>
</protein>
<dbReference type="Proteomes" id="UP000235145">
    <property type="component" value="Unassembled WGS sequence"/>
</dbReference>
<reference evidence="1 2" key="1">
    <citation type="journal article" date="2017" name="Nat. Commun.">
        <title>Genome assembly with in vitro proximity ligation data and whole-genome triplication in lettuce.</title>
        <authorList>
            <person name="Reyes-Chin-Wo S."/>
            <person name="Wang Z."/>
            <person name="Yang X."/>
            <person name="Kozik A."/>
            <person name="Arikit S."/>
            <person name="Song C."/>
            <person name="Xia L."/>
            <person name="Froenicke L."/>
            <person name="Lavelle D.O."/>
            <person name="Truco M.J."/>
            <person name="Xia R."/>
            <person name="Zhu S."/>
            <person name="Xu C."/>
            <person name="Xu H."/>
            <person name="Xu X."/>
            <person name="Cox K."/>
            <person name="Korf I."/>
            <person name="Meyers B.C."/>
            <person name="Michelmore R.W."/>
        </authorList>
    </citation>
    <scope>NUCLEOTIDE SEQUENCE [LARGE SCALE GENOMIC DNA]</scope>
    <source>
        <strain evidence="2">cv. Salinas</strain>
        <tissue evidence="1">Seedlings</tissue>
    </source>
</reference>